<dbReference type="InterPro" id="IPR051686">
    <property type="entry name" value="Lipoprotein_DolP"/>
</dbReference>
<evidence type="ECO:0000313" key="3">
    <source>
        <dbReference type="EMBL" id="ODB97029.1"/>
    </source>
</evidence>
<feature type="signal peptide" evidence="1">
    <location>
        <begin position="1"/>
        <end position="22"/>
    </location>
</feature>
<dbReference type="AlphaFoldDB" id="A0A1E2UQN4"/>
<gene>
    <name evidence="3" type="ORF">A3196_09775</name>
</gene>
<evidence type="ECO:0000256" key="1">
    <source>
        <dbReference type="SAM" id="SignalP"/>
    </source>
</evidence>
<keyword evidence="4" id="KW-1185">Reference proteome</keyword>
<accession>A0A1E2UQN4</accession>
<dbReference type="PROSITE" id="PS50914">
    <property type="entry name" value="BON"/>
    <property type="match status" value="2"/>
</dbReference>
<dbReference type="EMBL" id="LVJZ01000003">
    <property type="protein sequence ID" value="ODB97029.1"/>
    <property type="molecule type" value="Genomic_DNA"/>
</dbReference>
<dbReference type="STRING" id="1818881.A3196_09775"/>
<name>A0A1E2UQN4_9GAMM</name>
<evidence type="ECO:0000259" key="2">
    <source>
        <dbReference type="PROSITE" id="PS50914"/>
    </source>
</evidence>
<dbReference type="PROSITE" id="PS51257">
    <property type="entry name" value="PROKAR_LIPOPROTEIN"/>
    <property type="match status" value="1"/>
</dbReference>
<dbReference type="Proteomes" id="UP000094849">
    <property type="component" value="Unassembled WGS sequence"/>
</dbReference>
<feature type="domain" description="BON" evidence="2">
    <location>
        <begin position="47"/>
        <end position="116"/>
    </location>
</feature>
<feature type="domain" description="BON" evidence="2">
    <location>
        <begin position="125"/>
        <end position="193"/>
    </location>
</feature>
<comment type="caution">
    <text evidence="3">The sequence shown here is derived from an EMBL/GenBank/DDBJ whole genome shotgun (WGS) entry which is preliminary data.</text>
</comment>
<reference evidence="3 4" key="1">
    <citation type="submission" date="2016-03" db="EMBL/GenBank/DDBJ databases">
        <title>Chemosynthetic sulphur-oxidizing symbionts of marine invertebrate animals are capable of nitrogen fixation.</title>
        <authorList>
            <person name="Petersen J.M."/>
            <person name="Kemper A."/>
            <person name="Gruber-Vodicka H."/>
            <person name="Cardini U."/>
            <person name="Geest Mvander."/>
            <person name="Kleiner M."/>
            <person name="Bulgheresi S."/>
            <person name="Fussmann M."/>
            <person name="Herbold C."/>
            <person name="Seah B.K.B."/>
            <person name="Antony C.Paul."/>
            <person name="Liu D."/>
            <person name="Belitz A."/>
            <person name="Weber M."/>
        </authorList>
    </citation>
    <scope>NUCLEOTIDE SEQUENCE [LARGE SCALE GENOMIC DNA]</scope>
    <source>
        <strain evidence="3">G_D</strain>
    </source>
</reference>
<sequence length="193" mass="21083">MQIKFSPTLYILLAALTLQGCAAAIVGGAAATATIIHDRRTTGVIVEDQSIELKAYDVLKKDPKIKEHTNISVTSYNMVVLLTGQAANENLRRKAEQLVTGVERVRRVVNEIEIGSASSIGEDSRDVALTSEVKLKLSSIDIPGFDPLRVKVVTERGTVFLLGLITKQEGDAVTEVVRHISGVRRVVRVFEYI</sequence>
<dbReference type="OrthoDB" id="9783990at2"/>
<organism evidence="3 4">
    <name type="scientific">Candidatus Thiodiazotropha endoloripes</name>
    <dbReference type="NCBI Taxonomy" id="1818881"/>
    <lineage>
        <taxon>Bacteria</taxon>
        <taxon>Pseudomonadati</taxon>
        <taxon>Pseudomonadota</taxon>
        <taxon>Gammaproteobacteria</taxon>
        <taxon>Chromatiales</taxon>
        <taxon>Sedimenticolaceae</taxon>
        <taxon>Candidatus Thiodiazotropha</taxon>
    </lineage>
</organism>
<dbReference type="InterPro" id="IPR007055">
    <property type="entry name" value="BON_dom"/>
</dbReference>
<dbReference type="Pfam" id="PF04972">
    <property type="entry name" value="BON"/>
    <property type="match status" value="2"/>
</dbReference>
<proteinExistence type="predicted"/>
<feature type="chain" id="PRO_5009119109" description="BON domain-containing protein" evidence="1">
    <location>
        <begin position="23"/>
        <end position="193"/>
    </location>
</feature>
<dbReference type="PANTHER" id="PTHR34606">
    <property type="entry name" value="BON DOMAIN-CONTAINING PROTEIN"/>
    <property type="match status" value="1"/>
</dbReference>
<dbReference type="PANTHER" id="PTHR34606:SF4">
    <property type="entry name" value="OUTER MEMBRANE LIPOPROTEIN DOLP"/>
    <property type="match status" value="1"/>
</dbReference>
<evidence type="ECO:0000313" key="4">
    <source>
        <dbReference type="Proteomes" id="UP000094849"/>
    </source>
</evidence>
<keyword evidence="1" id="KW-0732">Signal</keyword>
<dbReference type="RefSeq" id="WP_069004756.1">
    <property type="nucleotide sequence ID" value="NZ_LVJW01000003.1"/>
</dbReference>
<dbReference type="Gene3D" id="3.30.1340.30">
    <property type="match status" value="1"/>
</dbReference>
<protein>
    <recommendedName>
        <fullName evidence="2">BON domain-containing protein</fullName>
    </recommendedName>
</protein>